<dbReference type="EMBL" id="CP081864">
    <property type="protein sequence ID" value="QZN97105.1"/>
    <property type="molecule type" value="Genomic_DNA"/>
</dbReference>
<accession>A0ABX9APJ1</accession>
<keyword evidence="3" id="KW-1185">Reference proteome</keyword>
<protein>
    <submittedName>
        <fullName evidence="2">Uncharacterized protein</fullName>
    </submittedName>
</protein>
<keyword evidence="1" id="KW-0732">Signal</keyword>
<organism evidence="2 3">
    <name type="scientific">Symbiopectobacterium purcellii</name>
    <dbReference type="NCBI Taxonomy" id="2871826"/>
    <lineage>
        <taxon>Bacteria</taxon>
        <taxon>Pseudomonadati</taxon>
        <taxon>Pseudomonadota</taxon>
        <taxon>Gammaproteobacteria</taxon>
        <taxon>Enterobacterales</taxon>
        <taxon>Enterobacteriaceae</taxon>
    </lineage>
</organism>
<dbReference type="RefSeq" id="WP_222160114.1">
    <property type="nucleotide sequence ID" value="NZ_CP081864.1"/>
</dbReference>
<evidence type="ECO:0000313" key="2">
    <source>
        <dbReference type="EMBL" id="QZN97105.1"/>
    </source>
</evidence>
<evidence type="ECO:0000256" key="1">
    <source>
        <dbReference type="SAM" id="SignalP"/>
    </source>
</evidence>
<evidence type="ECO:0000313" key="3">
    <source>
        <dbReference type="Proteomes" id="UP000825886"/>
    </source>
</evidence>
<reference evidence="2 3" key="1">
    <citation type="submission" date="2021-08" db="EMBL/GenBank/DDBJ databases">
        <title>Culture and genomic analysis of Symbiopectobacterium purcellii sp. nov. gen. nov., isolated from the leafhopper Empoasca decipiens.</title>
        <authorList>
            <person name="Nadal-Jimenez P."/>
            <person name="Siozios S."/>
            <person name="Halliday N."/>
            <person name="Camara M."/>
            <person name="Hurst G.D.D."/>
        </authorList>
    </citation>
    <scope>NUCLEOTIDE SEQUENCE [LARGE SCALE GENOMIC DNA]</scope>
    <source>
        <strain evidence="2 3">SyEd1</strain>
    </source>
</reference>
<name>A0ABX9APJ1_9ENTR</name>
<feature type="signal peptide" evidence="1">
    <location>
        <begin position="1"/>
        <end position="20"/>
    </location>
</feature>
<dbReference type="Proteomes" id="UP000825886">
    <property type="component" value="Chromosome"/>
</dbReference>
<gene>
    <name evidence="2" type="ORF">K6K13_06950</name>
</gene>
<sequence length="190" mass="21172">MRIKQGMCGLLLMLPLYGLAQATSSDVIEGFTTQQIADMLPKTLDGLQRRTVEVVSDYHTFQVEYVDPATMRKVLVTLYTLPADAKGNIPVASSDRDLDAVVASAEKEMLRQRIKPEMKDLAAPDAPRFRCLQTIMNEKVVHQVCSTLFKGRVLEIQPVTMVNDKAYAPAMQRGEEWVISLGKIMSNAVK</sequence>
<feature type="chain" id="PRO_5047388694" evidence="1">
    <location>
        <begin position="21"/>
        <end position="190"/>
    </location>
</feature>
<proteinExistence type="predicted"/>